<dbReference type="InterPro" id="IPR006073">
    <property type="entry name" value="GTP-bd"/>
</dbReference>
<feature type="binding site" evidence="6">
    <location>
        <begin position="12"/>
        <end position="19"/>
    </location>
    <ligand>
        <name>GTP</name>
        <dbReference type="ChEBI" id="CHEBI:37565"/>
    </ligand>
</feature>
<evidence type="ECO:0000259" key="9">
    <source>
        <dbReference type="PROSITE" id="PS50823"/>
    </source>
</evidence>
<comment type="similarity">
    <text evidence="1 6 7 8">Belongs to the TRAFAC class TrmE-Era-EngA-EngB-Septin-like GTPase superfamily. Era GTPase family.</text>
</comment>
<dbReference type="RefSeq" id="WP_269310839.1">
    <property type="nucleotide sequence ID" value="NZ_CP114052.1"/>
</dbReference>
<evidence type="ECO:0000313" key="12">
    <source>
        <dbReference type="Proteomes" id="UP001164187"/>
    </source>
</evidence>
<keyword evidence="6" id="KW-0699">rRNA-binding</keyword>
<protein>
    <recommendedName>
        <fullName evidence="2 6">GTPase Era</fullName>
    </recommendedName>
</protein>
<dbReference type="NCBIfam" id="TIGR00436">
    <property type="entry name" value="era"/>
    <property type="match status" value="1"/>
</dbReference>
<evidence type="ECO:0000256" key="4">
    <source>
        <dbReference type="ARBA" id="ARBA00022884"/>
    </source>
</evidence>
<organism evidence="11 12">
    <name type="scientific">Peptostreptococcus equinus</name>
    <dbReference type="NCBI Taxonomy" id="3003601"/>
    <lineage>
        <taxon>Bacteria</taxon>
        <taxon>Bacillati</taxon>
        <taxon>Bacillota</taxon>
        <taxon>Clostridia</taxon>
        <taxon>Peptostreptococcales</taxon>
        <taxon>Peptostreptococcaceae</taxon>
        <taxon>Peptostreptococcus</taxon>
    </lineage>
</organism>
<dbReference type="PROSITE" id="PS51713">
    <property type="entry name" value="G_ERA"/>
    <property type="match status" value="1"/>
</dbReference>
<dbReference type="InterPro" id="IPR030388">
    <property type="entry name" value="G_ERA_dom"/>
</dbReference>
<dbReference type="InterPro" id="IPR015946">
    <property type="entry name" value="KH_dom-like_a/b"/>
</dbReference>
<dbReference type="PROSITE" id="PS50823">
    <property type="entry name" value="KH_TYPE_2"/>
    <property type="match status" value="1"/>
</dbReference>
<dbReference type="NCBIfam" id="TIGR00231">
    <property type="entry name" value="small_GTP"/>
    <property type="match status" value="1"/>
</dbReference>
<keyword evidence="6" id="KW-0963">Cytoplasm</keyword>
<dbReference type="PANTHER" id="PTHR42698">
    <property type="entry name" value="GTPASE ERA"/>
    <property type="match status" value="1"/>
</dbReference>
<evidence type="ECO:0000256" key="2">
    <source>
        <dbReference type="ARBA" id="ARBA00020484"/>
    </source>
</evidence>
<name>A0ABY7JQE6_9FIRM</name>
<evidence type="ECO:0000256" key="1">
    <source>
        <dbReference type="ARBA" id="ARBA00007921"/>
    </source>
</evidence>
<feature type="binding site" evidence="6">
    <location>
        <begin position="59"/>
        <end position="63"/>
    </location>
    <ligand>
        <name>GTP</name>
        <dbReference type="ChEBI" id="CHEBI:37565"/>
    </ligand>
</feature>
<comment type="subunit">
    <text evidence="6">Monomer.</text>
</comment>
<evidence type="ECO:0000256" key="3">
    <source>
        <dbReference type="ARBA" id="ARBA00022741"/>
    </source>
</evidence>
<comment type="function">
    <text evidence="6">An essential GTPase that binds both GDP and GTP, with rapid nucleotide exchange. Plays a role in 16S rRNA processing and 30S ribosomal subunit biogenesis and possibly also in cell cycle regulation and energy metabolism.</text>
</comment>
<keyword evidence="4 6" id="KW-0694">RNA-binding</keyword>
<keyword evidence="5 6" id="KW-0342">GTP-binding</keyword>
<dbReference type="Gene3D" id="3.40.50.300">
    <property type="entry name" value="P-loop containing nucleotide triphosphate hydrolases"/>
    <property type="match status" value="1"/>
</dbReference>
<feature type="region of interest" description="G3" evidence="7">
    <location>
        <begin position="59"/>
        <end position="62"/>
    </location>
</feature>
<dbReference type="InterPro" id="IPR027417">
    <property type="entry name" value="P-loop_NTPase"/>
</dbReference>
<gene>
    <name evidence="6 11" type="primary">era</name>
    <name evidence="11" type="ORF">O0R46_06090</name>
</gene>
<feature type="region of interest" description="G5" evidence="7">
    <location>
        <begin position="151"/>
        <end position="153"/>
    </location>
</feature>
<dbReference type="CDD" id="cd04163">
    <property type="entry name" value="Era"/>
    <property type="match status" value="1"/>
</dbReference>
<accession>A0ABY7JQE6</accession>
<keyword evidence="6" id="KW-1003">Cell membrane</keyword>
<keyword evidence="3 6" id="KW-0547">Nucleotide-binding</keyword>
<proteinExistence type="inferred from homology"/>
<feature type="domain" description="KH type-2" evidence="9">
    <location>
        <begin position="195"/>
        <end position="281"/>
    </location>
</feature>
<dbReference type="PANTHER" id="PTHR42698:SF1">
    <property type="entry name" value="GTPASE ERA, MITOCHONDRIAL"/>
    <property type="match status" value="1"/>
</dbReference>
<feature type="region of interest" description="G1" evidence="7">
    <location>
        <begin position="12"/>
        <end position="19"/>
    </location>
</feature>
<dbReference type="InterPro" id="IPR005225">
    <property type="entry name" value="Small_GTP-bd"/>
</dbReference>
<evidence type="ECO:0000256" key="6">
    <source>
        <dbReference type="HAMAP-Rule" id="MF_00367"/>
    </source>
</evidence>
<dbReference type="InterPro" id="IPR005662">
    <property type="entry name" value="GTPase_Era-like"/>
</dbReference>
<dbReference type="Gene3D" id="3.30.300.20">
    <property type="match status" value="1"/>
</dbReference>
<dbReference type="CDD" id="cd22534">
    <property type="entry name" value="KH-II_Era"/>
    <property type="match status" value="1"/>
</dbReference>
<dbReference type="InterPro" id="IPR004044">
    <property type="entry name" value="KH_dom_type_2"/>
</dbReference>
<dbReference type="SUPFAM" id="SSF52540">
    <property type="entry name" value="P-loop containing nucleoside triphosphate hydrolases"/>
    <property type="match status" value="1"/>
</dbReference>
<reference evidence="11" key="1">
    <citation type="submission" date="2022-12" db="EMBL/GenBank/DDBJ databases">
        <title>Peptostreptococcus.</title>
        <authorList>
            <person name="Lee S.H."/>
        </authorList>
    </citation>
    <scope>NUCLEOTIDE SEQUENCE</scope>
    <source>
        <strain evidence="11">CBA3647</strain>
    </source>
</reference>
<evidence type="ECO:0000256" key="7">
    <source>
        <dbReference type="PROSITE-ProRule" id="PRU01050"/>
    </source>
</evidence>
<feature type="region of interest" description="G2" evidence="7">
    <location>
        <begin position="38"/>
        <end position="42"/>
    </location>
</feature>
<feature type="binding site" evidence="6">
    <location>
        <begin position="121"/>
        <end position="124"/>
    </location>
    <ligand>
        <name>GTP</name>
        <dbReference type="ChEBI" id="CHEBI:37565"/>
    </ligand>
</feature>
<dbReference type="InterPro" id="IPR009019">
    <property type="entry name" value="KH_sf_prok-type"/>
</dbReference>
<evidence type="ECO:0000256" key="8">
    <source>
        <dbReference type="RuleBase" id="RU003761"/>
    </source>
</evidence>
<dbReference type="EMBL" id="CP114052">
    <property type="protein sequence ID" value="WAW14177.1"/>
    <property type="molecule type" value="Genomic_DNA"/>
</dbReference>
<dbReference type="SUPFAM" id="SSF54814">
    <property type="entry name" value="Prokaryotic type KH domain (KH-domain type II)"/>
    <property type="match status" value="1"/>
</dbReference>
<keyword evidence="6" id="KW-0690">Ribosome biogenesis</keyword>
<keyword evidence="12" id="KW-1185">Reference proteome</keyword>
<dbReference type="NCBIfam" id="NF000908">
    <property type="entry name" value="PRK00089.1"/>
    <property type="match status" value="1"/>
</dbReference>
<evidence type="ECO:0000259" key="10">
    <source>
        <dbReference type="PROSITE" id="PS51713"/>
    </source>
</evidence>
<evidence type="ECO:0000313" key="11">
    <source>
        <dbReference type="EMBL" id="WAW14177.1"/>
    </source>
</evidence>
<feature type="region of interest" description="G4" evidence="7">
    <location>
        <begin position="121"/>
        <end position="124"/>
    </location>
</feature>
<dbReference type="Pfam" id="PF07650">
    <property type="entry name" value="KH_2"/>
    <property type="match status" value="1"/>
</dbReference>
<feature type="domain" description="Era-type G" evidence="10">
    <location>
        <begin position="4"/>
        <end position="172"/>
    </location>
</feature>
<dbReference type="Proteomes" id="UP001164187">
    <property type="component" value="Chromosome"/>
</dbReference>
<dbReference type="HAMAP" id="MF_00367">
    <property type="entry name" value="GTPase_Era"/>
    <property type="match status" value="1"/>
</dbReference>
<dbReference type="Pfam" id="PF01926">
    <property type="entry name" value="MMR_HSR1"/>
    <property type="match status" value="1"/>
</dbReference>
<sequence>MEYKSGFVSIVGRPNVGKSTLMNNIVGEKIAIMSDKPQTTRNTIQAVYTDEEAQIVFMDTPGIHKPKNRLGEMMVKSAEDAFKNVDCIIFVVDNSKSIGKGDSMIIENLRKAKTPVFLILNKIDKLESKEELFDLIKMYDDLEVFKDIIPTSALNNSNLDSILSVIKKNLKPGPKYFPDYMITDQPERVLVSELIREKVLHYTNEEVPHGVAIEIERMKVRPNKNIMDISAIIYCERDSHKGIIIGKNGRKLKGIGKSAREEIEFLLGTQVNLQLWVKVKENWRNLQNYINDLGLNENKEY</sequence>
<comment type="subcellular location">
    <subcellularLocation>
        <location evidence="6">Cytoplasm</location>
    </subcellularLocation>
    <subcellularLocation>
        <location evidence="6">Cell membrane</location>
        <topology evidence="6">Peripheral membrane protein</topology>
    </subcellularLocation>
</comment>
<evidence type="ECO:0000256" key="5">
    <source>
        <dbReference type="ARBA" id="ARBA00023134"/>
    </source>
</evidence>
<keyword evidence="6" id="KW-0472">Membrane</keyword>